<name>A0ABY0QY40_9FLAO</name>
<keyword evidence="2" id="KW-1185">Reference proteome</keyword>
<dbReference type="Proteomes" id="UP000199242">
    <property type="component" value="Unassembled WGS sequence"/>
</dbReference>
<proteinExistence type="predicted"/>
<reference evidence="1 2" key="1">
    <citation type="submission" date="2016-10" db="EMBL/GenBank/DDBJ databases">
        <authorList>
            <person name="Varghese N."/>
            <person name="Submissions S."/>
        </authorList>
    </citation>
    <scope>NUCLEOTIDE SEQUENCE [LARGE SCALE GENOMIC DNA]</scope>
    <source>
        <strain evidence="1 2">CGMCC 1.10941</strain>
    </source>
</reference>
<evidence type="ECO:0000313" key="1">
    <source>
        <dbReference type="EMBL" id="SDM10795.1"/>
    </source>
</evidence>
<comment type="caution">
    <text evidence="1">The sequence shown here is derived from an EMBL/GenBank/DDBJ whole genome shotgun (WGS) entry which is preliminary data.</text>
</comment>
<gene>
    <name evidence="1" type="ORF">SAMN05216273_11350</name>
</gene>
<organism evidence="1 2">
    <name type="scientific">Chryseobacterium taihuense</name>
    <dbReference type="NCBI Taxonomy" id="1141221"/>
    <lineage>
        <taxon>Bacteria</taxon>
        <taxon>Pseudomonadati</taxon>
        <taxon>Bacteroidota</taxon>
        <taxon>Flavobacteriia</taxon>
        <taxon>Flavobacteriales</taxon>
        <taxon>Weeksellaceae</taxon>
        <taxon>Chryseobacterium group</taxon>
        <taxon>Chryseobacterium</taxon>
    </lineage>
</organism>
<protein>
    <submittedName>
        <fullName evidence="1">Uncharacterized protein</fullName>
    </submittedName>
</protein>
<evidence type="ECO:0000313" key="2">
    <source>
        <dbReference type="Proteomes" id="UP000199242"/>
    </source>
</evidence>
<sequence length="55" mass="6711">MLLYSTQITLKKYIIIMLHHIFLKSDSKMKNYKIKLIYLSNSNMRTDRQNFENDI</sequence>
<accession>A0ABY0QY40</accession>
<dbReference type="EMBL" id="FNHD01000013">
    <property type="protein sequence ID" value="SDM10795.1"/>
    <property type="molecule type" value="Genomic_DNA"/>
</dbReference>